<proteinExistence type="predicted"/>
<gene>
    <name evidence="2" type="ORF">CJD38_18175</name>
</gene>
<feature type="non-terminal residue" evidence="2">
    <location>
        <position position="340"/>
    </location>
</feature>
<sequence>MKCGPAKFYFSIAKTKDQGCDPCSTAQKGIVNTHKPINIGSGNENIQEVDYQSGDGRLKVSRSYNSSDNTRSQILSPGWRSNFSSRSIAPLESAVKYPPSLKLVSQTYTTPNDACALGSVEVFPGLSGTATYMGNFQCQMPSGEIFRIYSNGTLPLWNASSGYSHLAIRRPDGGQYEFNCLGTSCESPSDVPLKLTASATGYTLIDEHNTIEQYNVEGVLTSITYQDGYVQNLAYTNSQLTTVTDSFGRSLSFFYNAAFQLTKVITPDGNVLYGFDTQYGRLSTVTFPDTRLKAYQYANGLDNNLLTGIVDENNSLYATISYDAQGRAYQSGFAGNVLKS</sequence>
<name>A0A2T5MAY7_9GAMM</name>
<evidence type="ECO:0000259" key="1">
    <source>
        <dbReference type="Pfam" id="PF20148"/>
    </source>
</evidence>
<protein>
    <recommendedName>
        <fullName evidence="1">DUF6531 domain-containing protein</fullName>
    </recommendedName>
</protein>
<accession>A0A2T5MAY7</accession>
<comment type="caution">
    <text evidence="2">The sequence shown here is derived from an EMBL/GenBank/DDBJ whole genome shotgun (WGS) entry which is preliminary data.</text>
</comment>
<reference evidence="2 3" key="1">
    <citation type="submission" date="2018-04" db="EMBL/GenBank/DDBJ databases">
        <title>Novel species isolated from glacier.</title>
        <authorList>
            <person name="Liu Q."/>
            <person name="Xin Y.-H."/>
        </authorList>
    </citation>
    <scope>NUCLEOTIDE SEQUENCE [LARGE SCALE GENOMIC DNA]</scope>
    <source>
        <strain evidence="2 3">GT1R17</strain>
    </source>
</reference>
<keyword evidence="3" id="KW-1185">Reference proteome</keyword>
<dbReference type="InterPro" id="IPR031325">
    <property type="entry name" value="RHS_repeat"/>
</dbReference>
<dbReference type="Pfam" id="PF05593">
    <property type="entry name" value="RHS_repeat"/>
    <property type="match status" value="1"/>
</dbReference>
<dbReference type="Proteomes" id="UP000244248">
    <property type="component" value="Unassembled WGS sequence"/>
</dbReference>
<organism evidence="2 3">
    <name type="scientific">Stenotrophobium rhamnosiphilum</name>
    <dbReference type="NCBI Taxonomy" id="2029166"/>
    <lineage>
        <taxon>Bacteria</taxon>
        <taxon>Pseudomonadati</taxon>
        <taxon>Pseudomonadota</taxon>
        <taxon>Gammaproteobacteria</taxon>
        <taxon>Nevskiales</taxon>
        <taxon>Nevskiaceae</taxon>
        <taxon>Stenotrophobium</taxon>
    </lineage>
</organism>
<feature type="domain" description="DUF6531" evidence="1">
    <location>
        <begin position="35"/>
        <end position="86"/>
    </location>
</feature>
<dbReference type="EMBL" id="QANS01000013">
    <property type="protein sequence ID" value="PTU27715.1"/>
    <property type="molecule type" value="Genomic_DNA"/>
</dbReference>
<dbReference type="Pfam" id="PF20148">
    <property type="entry name" value="DUF6531"/>
    <property type="match status" value="1"/>
</dbReference>
<dbReference type="Gene3D" id="2.180.10.10">
    <property type="entry name" value="RHS repeat-associated core"/>
    <property type="match status" value="1"/>
</dbReference>
<evidence type="ECO:0000313" key="2">
    <source>
        <dbReference type="EMBL" id="PTU27715.1"/>
    </source>
</evidence>
<dbReference type="AlphaFoldDB" id="A0A2T5MAY7"/>
<evidence type="ECO:0000313" key="3">
    <source>
        <dbReference type="Proteomes" id="UP000244248"/>
    </source>
</evidence>
<dbReference type="InterPro" id="IPR045351">
    <property type="entry name" value="DUF6531"/>
</dbReference>